<dbReference type="InterPro" id="IPR041373">
    <property type="entry name" value="RT_RNaseH"/>
</dbReference>
<dbReference type="InterPro" id="IPR012337">
    <property type="entry name" value="RNaseH-like_sf"/>
</dbReference>
<organism evidence="21">
    <name type="scientific">Tanacetum cinerariifolium</name>
    <name type="common">Dalmatian daisy</name>
    <name type="synonym">Chrysanthemum cinerariifolium</name>
    <dbReference type="NCBI Taxonomy" id="118510"/>
    <lineage>
        <taxon>Eukaryota</taxon>
        <taxon>Viridiplantae</taxon>
        <taxon>Streptophyta</taxon>
        <taxon>Embryophyta</taxon>
        <taxon>Tracheophyta</taxon>
        <taxon>Spermatophyta</taxon>
        <taxon>Magnoliopsida</taxon>
        <taxon>eudicotyledons</taxon>
        <taxon>Gunneridae</taxon>
        <taxon>Pentapetalae</taxon>
        <taxon>asterids</taxon>
        <taxon>campanulids</taxon>
        <taxon>Asterales</taxon>
        <taxon>Asteraceae</taxon>
        <taxon>Asteroideae</taxon>
        <taxon>Anthemideae</taxon>
        <taxon>Anthemidinae</taxon>
        <taxon>Tanacetum</taxon>
    </lineage>
</organism>
<dbReference type="Pfam" id="PF17917">
    <property type="entry name" value="RT_RNaseH"/>
    <property type="match status" value="2"/>
</dbReference>
<feature type="coiled-coil region" evidence="17">
    <location>
        <begin position="107"/>
        <end position="143"/>
    </location>
</feature>
<evidence type="ECO:0000256" key="16">
    <source>
        <dbReference type="PROSITE-ProRule" id="PRU00047"/>
    </source>
</evidence>
<dbReference type="CDD" id="cd01647">
    <property type="entry name" value="RT_LTR"/>
    <property type="match status" value="1"/>
</dbReference>
<proteinExistence type="predicted"/>
<evidence type="ECO:0000256" key="10">
    <source>
        <dbReference type="ARBA" id="ARBA00022842"/>
    </source>
</evidence>
<keyword evidence="12 21" id="KW-0695">RNA-directed DNA polymerase</keyword>
<dbReference type="Gene3D" id="1.10.340.70">
    <property type="match status" value="2"/>
</dbReference>
<dbReference type="FunFam" id="3.10.10.10:FF:000007">
    <property type="entry name" value="Retrovirus-related Pol polyprotein from transposon 17.6-like Protein"/>
    <property type="match status" value="1"/>
</dbReference>
<evidence type="ECO:0000259" key="20">
    <source>
        <dbReference type="PROSITE" id="PS50878"/>
    </source>
</evidence>
<feature type="region of interest" description="Disordered" evidence="18">
    <location>
        <begin position="1"/>
        <end position="34"/>
    </location>
</feature>
<dbReference type="InterPro" id="IPR050951">
    <property type="entry name" value="Retrovirus_Pol_polyprotein"/>
</dbReference>
<keyword evidence="10" id="KW-0460">Magnesium</keyword>
<dbReference type="Pfam" id="PF24626">
    <property type="entry name" value="SH3_Tf2-1"/>
    <property type="match status" value="1"/>
</dbReference>
<dbReference type="Gene3D" id="3.30.420.10">
    <property type="entry name" value="Ribonuclease H-like superfamily/Ribonuclease H"/>
    <property type="match status" value="1"/>
</dbReference>
<keyword evidence="4" id="KW-0548">Nucleotidyltransferase</keyword>
<dbReference type="Gene3D" id="4.10.60.10">
    <property type="entry name" value="Zinc finger, CCHC-type"/>
    <property type="match status" value="1"/>
</dbReference>
<feature type="region of interest" description="Disordered" evidence="18">
    <location>
        <begin position="1035"/>
        <end position="1061"/>
    </location>
</feature>
<comment type="caution">
    <text evidence="21">The sequence shown here is derived from an EMBL/GenBank/DDBJ whole genome shotgun (WGS) entry which is preliminary data.</text>
</comment>
<keyword evidence="8" id="KW-0255">Endonuclease</keyword>
<keyword evidence="17" id="KW-0175">Coiled coil</keyword>
<keyword evidence="6" id="KW-0479">Metal-binding</keyword>
<evidence type="ECO:0000259" key="19">
    <source>
        <dbReference type="PROSITE" id="PS50158"/>
    </source>
</evidence>
<name>A0A6L2L2W6_TANCI</name>
<dbReference type="PANTHER" id="PTHR37984:SF5">
    <property type="entry name" value="PROTEIN NYNRIN-LIKE"/>
    <property type="match status" value="1"/>
</dbReference>
<dbReference type="Pfam" id="PF08284">
    <property type="entry name" value="RVP_2"/>
    <property type="match status" value="2"/>
</dbReference>
<dbReference type="GO" id="GO:0004190">
    <property type="term" value="F:aspartic-type endopeptidase activity"/>
    <property type="evidence" value="ECO:0007669"/>
    <property type="project" value="UniProtKB-KW"/>
</dbReference>
<dbReference type="Gene3D" id="3.30.70.270">
    <property type="match status" value="1"/>
</dbReference>
<feature type="domain" description="CCHC-type" evidence="19">
    <location>
        <begin position="424"/>
        <end position="439"/>
    </location>
</feature>
<evidence type="ECO:0000256" key="3">
    <source>
        <dbReference type="ARBA" id="ARBA00022679"/>
    </source>
</evidence>
<evidence type="ECO:0000256" key="12">
    <source>
        <dbReference type="ARBA" id="ARBA00022918"/>
    </source>
</evidence>
<dbReference type="InterPro" id="IPR043502">
    <property type="entry name" value="DNA/RNA_pol_sf"/>
</dbReference>
<dbReference type="InterPro" id="IPR041588">
    <property type="entry name" value="Integrase_H2C2"/>
</dbReference>
<dbReference type="InterPro" id="IPR001878">
    <property type="entry name" value="Znf_CCHC"/>
</dbReference>
<dbReference type="GO" id="GO:0003964">
    <property type="term" value="F:RNA-directed DNA polymerase activity"/>
    <property type="evidence" value="ECO:0007669"/>
    <property type="project" value="UniProtKB-KW"/>
</dbReference>
<keyword evidence="3" id="KW-0808">Transferase</keyword>
<evidence type="ECO:0000256" key="5">
    <source>
        <dbReference type="ARBA" id="ARBA00022722"/>
    </source>
</evidence>
<evidence type="ECO:0000256" key="14">
    <source>
        <dbReference type="ARBA" id="ARBA00023125"/>
    </source>
</evidence>
<dbReference type="InterPro" id="IPR005162">
    <property type="entry name" value="Retrotrans_gag_dom"/>
</dbReference>
<evidence type="ECO:0000256" key="4">
    <source>
        <dbReference type="ARBA" id="ARBA00022695"/>
    </source>
</evidence>
<dbReference type="GO" id="GO:0008270">
    <property type="term" value="F:zinc ion binding"/>
    <property type="evidence" value="ECO:0007669"/>
    <property type="project" value="UniProtKB-KW"/>
</dbReference>
<feature type="compositionally biased region" description="Low complexity" evidence="18">
    <location>
        <begin position="363"/>
        <end position="374"/>
    </location>
</feature>
<evidence type="ECO:0000313" key="21">
    <source>
        <dbReference type="EMBL" id="GEU55430.1"/>
    </source>
</evidence>
<keyword evidence="7" id="KW-0064">Aspartyl protease</keyword>
<protein>
    <recommendedName>
        <fullName evidence="1">RNA-directed DNA polymerase</fullName>
        <ecNumber evidence="1">2.7.7.49</ecNumber>
    </recommendedName>
</protein>
<dbReference type="Pfam" id="PF17921">
    <property type="entry name" value="Integrase_H2C2"/>
    <property type="match status" value="2"/>
</dbReference>
<feature type="region of interest" description="Disordered" evidence="18">
    <location>
        <begin position="346"/>
        <end position="374"/>
    </location>
</feature>
<keyword evidence="11" id="KW-0229">DNA integration</keyword>
<evidence type="ECO:0000256" key="18">
    <source>
        <dbReference type="SAM" id="MobiDB-lite"/>
    </source>
</evidence>
<sequence>MKVNIEEDENESELTYPYEEVDPLNPSSSTSKSVPEDVIEVKDTIALNYETIPASVHEVGESRMASLTRRLCGHEMAYALVEKKGKAKDEYYGELILDLGNEVRFSVEEGTTAMENLVKKLSNAEEKAKCKKLKKELEEARGFVLEERPNEAIDVPVEDKKSPSSELRGSPLSRIDAIGCDDLYHFINNATIGSGPVRGQDAAHIVCKCTFARFMKCNPTVFRDVEGAVKLRRWFEKTESVFGISECAEGKKLMTAELCLVEEIQIMEHELWNLKVKEYNIVAYTQSKEEGEHYGGTVYLGGKEYNPATFLKFRLSDNIKGEVTSFKPANLNEAVRMAHKLMEQKSQARDERIRKGKKQKWESFQSENSSVSSGSLPVCERCFTRHDGPCMIKYHKCGKVGHKARYCMKKNVATGANTQPIPTCYDCGEQSHTRNRCPKKVKQKETVKVHGRAYAIKDAEPQGPNVVTGTFLLNNRYAFVLFNLGSDRSFVNTGFSSTLNIDLIKIDASYELGMFDVIIGMDWLVKHDAIIVCGEKVIRISYGNKTLIVESDKDYHELNKLTIKNRYPLPRIDVLFNQLKDSVQFLGHVIDRNGVHVDPAKIEAIKNWVAPTTPMKVRKIRNTSGEKKKRKLFRHPKQREKVIAYASRQLKVHEENYTTYDLELGAVVFALRLWRHYLYGTKYVVFTDHKSLQYILNLRELNLRQWRWIELLSDYDYEIQCHPRKANVVADALSQKERINPLRVRALMMIVHHDLPKHNLEAQKEALKKKNVKAENLERLIKLRDLIMHESHKSKYSIHLGSDKMYQDLKLLYCWPNMKADIATYVSKCLTCAKDRHMPLVEFSYNNSYHASIKAAPYEALYRQKCRSPICWSEVGDSQLIGSELICKMTEKIVRIKNRLIVVERRCAFWKAHKLTQRYIGPLKILARVGPAAYTLELPKELKGIHNTFHVYNLKKCLADENLIIPLDEIQLDDKLHFIEEPIEVIDREVTKDEGNDSVEIIMVNVIPLDHVDDIPVVESNQHDDVPIVLEPEDENEPELTYPYKEVDPPNLSSLASESEPEDVIEVQDMVKCEDETVPASIHESAPLTQAAIQRMIKESVDAAITAERARHANARVSGPVRGQDDATVVCEFAAATLKGPALTWWNSKIATMGLETVNQKPWTKMKQLMAVEFFPVEEIQRMEHELWNLKVKEYKIVAYTQRFNELTFMCLRMVEPKKVKVDVYIRGLSYNIKGEVTSSKPANLNEAVRIAHKLMEQKSQARDKRILEGKKRKWESFQSGISSGKSNQKDNYRQSLQNNQKQGNMRAMSTALTEKKVSSGSLPICERCFTHHDGPCMTKCYKCGKVGIKRGITRKRMLPRVQMLNPSQLAMIVGLNVVTGMFLLNNRYAFILFYSGSDRSFVNTSFSSMLDIDLIKIDASYMVELSDGMVVSMNIVLKDCTLNFVNHIFEINLMPIELGMFDVIIGIDWLVKHDAVIVCADKVVRIPYGNKTLTVKSDKDVLVIRNFPEVFLNDFPRLRPPRKVEFRIDLVPRAAPVARAPYRLAPSEMRVLSVQLQELLEKGFICPNYRELNKSTVKNRYPLSRIDDLFDRLQGSSVYSKIDLRSGYHQLRIKEEDIPITAFRTRYGHFEFQVMPFGLTNAPALFMELMNRVCKPYLDKFVIVFIDNILVYSKDEKEHRKHLRIILELLKKERLYAKFSKCDFWLDSGSKDFVVYCDASLKGYEAVLMQREKRHYLYGTKCVVFTDHKSLQYILNQKEQNLRQQRWIELLSDCDCEIRYHPGKANVVADVLSRKEMIKPLCVRALMMTVHKDLPKQILEAQKEALKKKSVMAKKLGRLIKQIFEFCPDEIRCFGNRAWLSQFSGLRDLIMHESHKSKYSIHPGSDKMYIDLKLLYWWPNMKANIATYVSKCLSCVKVKFEHQKLSGLFQQLEIPVWKWKRITMDFMSGLLRMPSGHGVPISIILDRDSHFTSRFWKLLQKALGTNLDMSTGYHFQTDGQSEKTI</sequence>
<dbReference type="GO" id="GO:0006310">
    <property type="term" value="P:DNA recombination"/>
    <property type="evidence" value="ECO:0007669"/>
    <property type="project" value="UniProtKB-KW"/>
</dbReference>
<dbReference type="EC" id="2.7.7.49" evidence="1"/>
<dbReference type="GO" id="GO:0003677">
    <property type="term" value="F:DNA binding"/>
    <property type="evidence" value="ECO:0007669"/>
    <property type="project" value="UniProtKB-KW"/>
</dbReference>
<evidence type="ECO:0000256" key="13">
    <source>
        <dbReference type="ARBA" id="ARBA00022932"/>
    </source>
</evidence>
<dbReference type="GO" id="GO:0015074">
    <property type="term" value="P:DNA integration"/>
    <property type="evidence" value="ECO:0007669"/>
    <property type="project" value="UniProtKB-KW"/>
</dbReference>
<dbReference type="CDD" id="cd09274">
    <property type="entry name" value="RNase_HI_RT_Ty3"/>
    <property type="match status" value="2"/>
</dbReference>
<dbReference type="InterPro" id="IPR000477">
    <property type="entry name" value="RT_dom"/>
</dbReference>
<dbReference type="SUPFAM" id="SSF53098">
    <property type="entry name" value="Ribonuclease H-like"/>
    <property type="match status" value="1"/>
</dbReference>
<evidence type="ECO:0000256" key="2">
    <source>
        <dbReference type="ARBA" id="ARBA00022670"/>
    </source>
</evidence>
<dbReference type="GO" id="GO:0004519">
    <property type="term" value="F:endonuclease activity"/>
    <property type="evidence" value="ECO:0007669"/>
    <property type="project" value="UniProtKB-KW"/>
</dbReference>
<dbReference type="PROSITE" id="PS50158">
    <property type="entry name" value="ZF_CCHC"/>
    <property type="match status" value="1"/>
</dbReference>
<dbReference type="InterPro" id="IPR043128">
    <property type="entry name" value="Rev_trsase/Diguanyl_cyclase"/>
</dbReference>
<dbReference type="Pfam" id="PF03732">
    <property type="entry name" value="Retrotrans_gag"/>
    <property type="match status" value="1"/>
</dbReference>
<dbReference type="SUPFAM" id="SSF56672">
    <property type="entry name" value="DNA/RNA polymerases"/>
    <property type="match status" value="2"/>
</dbReference>
<keyword evidence="14" id="KW-0238">DNA-binding</keyword>
<dbReference type="Gene3D" id="2.40.70.10">
    <property type="entry name" value="Acid Proteases"/>
    <property type="match status" value="1"/>
</dbReference>
<dbReference type="EMBL" id="BKCJ010003495">
    <property type="protein sequence ID" value="GEU55430.1"/>
    <property type="molecule type" value="Genomic_DNA"/>
</dbReference>
<dbReference type="GO" id="GO:0006508">
    <property type="term" value="P:proteolysis"/>
    <property type="evidence" value="ECO:0007669"/>
    <property type="project" value="UniProtKB-KW"/>
</dbReference>
<dbReference type="Pfam" id="PF00078">
    <property type="entry name" value="RVT_1"/>
    <property type="match status" value="1"/>
</dbReference>
<dbReference type="CDD" id="cd00303">
    <property type="entry name" value="retropepsin_like"/>
    <property type="match status" value="1"/>
</dbReference>
<keyword evidence="16" id="KW-0862">Zinc</keyword>
<keyword evidence="9" id="KW-0378">Hydrolase</keyword>
<dbReference type="PROSITE" id="PS50878">
    <property type="entry name" value="RT_POL"/>
    <property type="match status" value="1"/>
</dbReference>
<reference evidence="21" key="1">
    <citation type="journal article" date="2019" name="Sci. Rep.">
        <title>Draft genome of Tanacetum cinerariifolium, the natural source of mosquito coil.</title>
        <authorList>
            <person name="Yamashiro T."/>
            <person name="Shiraishi A."/>
            <person name="Satake H."/>
            <person name="Nakayama K."/>
        </authorList>
    </citation>
    <scope>NUCLEOTIDE SEQUENCE</scope>
</reference>
<evidence type="ECO:0000256" key="6">
    <source>
        <dbReference type="ARBA" id="ARBA00022723"/>
    </source>
</evidence>
<keyword evidence="2" id="KW-0645">Protease</keyword>
<evidence type="ECO:0000256" key="9">
    <source>
        <dbReference type="ARBA" id="ARBA00022801"/>
    </source>
</evidence>
<evidence type="ECO:0000256" key="7">
    <source>
        <dbReference type="ARBA" id="ARBA00022750"/>
    </source>
</evidence>
<keyword evidence="16" id="KW-0863">Zinc-finger</keyword>
<dbReference type="GO" id="GO:0003887">
    <property type="term" value="F:DNA-directed DNA polymerase activity"/>
    <property type="evidence" value="ECO:0007669"/>
    <property type="project" value="UniProtKB-KW"/>
</dbReference>
<evidence type="ECO:0000256" key="11">
    <source>
        <dbReference type="ARBA" id="ARBA00022908"/>
    </source>
</evidence>
<dbReference type="Gene3D" id="3.10.10.10">
    <property type="entry name" value="HIV Type 1 Reverse Transcriptase, subunit A, domain 1"/>
    <property type="match status" value="1"/>
</dbReference>
<evidence type="ECO:0000256" key="15">
    <source>
        <dbReference type="ARBA" id="ARBA00023172"/>
    </source>
</evidence>
<feature type="compositionally biased region" description="Acidic residues" evidence="18">
    <location>
        <begin position="1"/>
        <end position="12"/>
    </location>
</feature>
<accession>A0A6L2L2W6</accession>
<feature type="domain" description="Reverse transcriptase" evidence="20">
    <location>
        <begin position="1513"/>
        <end position="1722"/>
    </location>
</feature>
<gene>
    <name evidence="21" type="ORF">Tci_027408</name>
</gene>
<evidence type="ECO:0000256" key="17">
    <source>
        <dbReference type="SAM" id="Coils"/>
    </source>
</evidence>
<dbReference type="InterPro" id="IPR036397">
    <property type="entry name" value="RNaseH_sf"/>
</dbReference>
<dbReference type="SMART" id="SM00343">
    <property type="entry name" value="ZnF_C2HC"/>
    <property type="match status" value="2"/>
</dbReference>
<keyword evidence="5" id="KW-0540">Nuclease</keyword>
<dbReference type="InterPro" id="IPR021109">
    <property type="entry name" value="Peptidase_aspartic_dom_sf"/>
</dbReference>
<dbReference type="PANTHER" id="PTHR37984">
    <property type="entry name" value="PROTEIN CBG26694"/>
    <property type="match status" value="1"/>
</dbReference>
<evidence type="ECO:0000256" key="8">
    <source>
        <dbReference type="ARBA" id="ARBA00022759"/>
    </source>
</evidence>
<keyword evidence="15" id="KW-0233">DNA recombination</keyword>
<evidence type="ECO:0000256" key="1">
    <source>
        <dbReference type="ARBA" id="ARBA00012493"/>
    </source>
</evidence>
<dbReference type="InterPro" id="IPR056924">
    <property type="entry name" value="SH3_Tf2-1"/>
</dbReference>
<keyword evidence="13" id="KW-0239">DNA-directed DNA polymerase</keyword>